<evidence type="ECO:0000313" key="2">
    <source>
        <dbReference type="Proteomes" id="UP000518266"/>
    </source>
</evidence>
<sequence length="150" mass="16358">MKQRGLLIGVVVAADHSCCTRHTLGLLLSACQHCEVHPHRTFLLLLLRPAKTRARAKMEFTTTGATQTHPCLYIFLSAFFPTCVGSSHLKTARSRSSTWRVTGFGEKGGGALRTARARIWDVSARQQQCVSAGCSQSVCGETHSFQVAIN</sequence>
<proteinExistence type="predicted"/>
<organism evidence="1 2">
    <name type="scientific">Dissostichus mawsoni</name>
    <name type="common">Antarctic cod</name>
    <dbReference type="NCBI Taxonomy" id="36200"/>
    <lineage>
        <taxon>Eukaryota</taxon>
        <taxon>Metazoa</taxon>
        <taxon>Chordata</taxon>
        <taxon>Craniata</taxon>
        <taxon>Vertebrata</taxon>
        <taxon>Euteleostomi</taxon>
        <taxon>Actinopterygii</taxon>
        <taxon>Neopterygii</taxon>
        <taxon>Teleostei</taxon>
        <taxon>Neoteleostei</taxon>
        <taxon>Acanthomorphata</taxon>
        <taxon>Eupercaria</taxon>
        <taxon>Perciformes</taxon>
        <taxon>Notothenioidei</taxon>
        <taxon>Nototheniidae</taxon>
        <taxon>Dissostichus</taxon>
    </lineage>
</organism>
<protein>
    <submittedName>
        <fullName evidence="1">Uncharacterized protein</fullName>
    </submittedName>
</protein>
<reference evidence="1 2" key="1">
    <citation type="submission" date="2020-03" db="EMBL/GenBank/DDBJ databases">
        <title>Dissostichus mawsoni Genome sequencing and assembly.</title>
        <authorList>
            <person name="Park H."/>
        </authorList>
    </citation>
    <scope>NUCLEOTIDE SEQUENCE [LARGE SCALE GENOMIC DNA]</scope>
    <source>
        <strain evidence="1">DM0001</strain>
        <tissue evidence="1">Muscle</tissue>
    </source>
</reference>
<gene>
    <name evidence="1" type="ORF">F7725_023308</name>
</gene>
<dbReference type="AlphaFoldDB" id="A0A7J5Z1B2"/>
<comment type="caution">
    <text evidence="1">The sequence shown here is derived from an EMBL/GenBank/DDBJ whole genome shotgun (WGS) entry which is preliminary data.</text>
</comment>
<evidence type="ECO:0000313" key="1">
    <source>
        <dbReference type="EMBL" id="KAF3855253.1"/>
    </source>
</evidence>
<dbReference type="Proteomes" id="UP000518266">
    <property type="component" value="Unassembled WGS sequence"/>
</dbReference>
<name>A0A7J5Z1B2_DISMA</name>
<dbReference type="EMBL" id="JAAKFY010000007">
    <property type="protein sequence ID" value="KAF3855253.1"/>
    <property type="molecule type" value="Genomic_DNA"/>
</dbReference>
<accession>A0A7J5Z1B2</accession>
<keyword evidence="2" id="KW-1185">Reference proteome</keyword>